<name>A0ABQ3VE29_9CHLR</name>
<feature type="transmembrane region" description="Helical" evidence="1">
    <location>
        <begin position="155"/>
        <end position="171"/>
    </location>
</feature>
<organism evidence="2 3">
    <name type="scientific">Dictyobacter formicarum</name>
    <dbReference type="NCBI Taxonomy" id="2778368"/>
    <lineage>
        <taxon>Bacteria</taxon>
        <taxon>Bacillati</taxon>
        <taxon>Chloroflexota</taxon>
        <taxon>Ktedonobacteria</taxon>
        <taxon>Ktedonobacterales</taxon>
        <taxon>Dictyobacteraceae</taxon>
        <taxon>Dictyobacter</taxon>
    </lineage>
</organism>
<feature type="transmembrane region" description="Helical" evidence="1">
    <location>
        <begin position="384"/>
        <end position="401"/>
    </location>
</feature>
<feature type="transmembrane region" description="Helical" evidence="1">
    <location>
        <begin position="75"/>
        <end position="95"/>
    </location>
</feature>
<keyword evidence="1" id="KW-1133">Transmembrane helix</keyword>
<evidence type="ECO:0008006" key="4">
    <source>
        <dbReference type="Google" id="ProtNLM"/>
    </source>
</evidence>
<feature type="transmembrane region" description="Helical" evidence="1">
    <location>
        <begin position="343"/>
        <end position="363"/>
    </location>
</feature>
<feature type="transmembrane region" description="Helical" evidence="1">
    <location>
        <begin position="101"/>
        <end position="119"/>
    </location>
</feature>
<comment type="caution">
    <text evidence="2">The sequence shown here is derived from an EMBL/GenBank/DDBJ whole genome shotgun (WGS) entry which is preliminary data.</text>
</comment>
<reference evidence="2 3" key="1">
    <citation type="journal article" date="2021" name="Int. J. Syst. Evol. Microbiol.">
        <title>Reticulibacter mediterranei gen. nov., sp. nov., within the new family Reticulibacteraceae fam. nov., and Ktedonospora formicarum gen. nov., sp. nov., Ktedonobacter robiniae sp. nov., Dictyobacter formicarum sp. nov. and Dictyobacter arantiisoli sp. nov., belonging to the class Ktedonobacteria.</title>
        <authorList>
            <person name="Yabe S."/>
            <person name="Zheng Y."/>
            <person name="Wang C.M."/>
            <person name="Sakai Y."/>
            <person name="Abe K."/>
            <person name="Yokota A."/>
            <person name="Donadio S."/>
            <person name="Cavaletti L."/>
            <person name="Monciardini P."/>
        </authorList>
    </citation>
    <scope>NUCLEOTIDE SEQUENCE [LARGE SCALE GENOMIC DNA]</scope>
    <source>
        <strain evidence="2 3">SOSP1-9</strain>
    </source>
</reference>
<dbReference type="EMBL" id="BNJJ01000005">
    <property type="protein sequence ID" value="GHO84004.1"/>
    <property type="molecule type" value="Genomic_DNA"/>
</dbReference>
<keyword evidence="1" id="KW-0472">Membrane</keyword>
<feature type="transmembrane region" description="Helical" evidence="1">
    <location>
        <begin position="178"/>
        <end position="198"/>
    </location>
</feature>
<feature type="transmembrane region" description="Helical" evidence="1">
    <location>
        <begin position="311"/>
        <end position="331"/>
    </location>
</feature>
<keyword evidence="3" id="KW-1185">Reference proteome</keyword>
<feature type="transmembrane region" description="Helical" evidence="1">
    <location>
        <begin position="131"/>
        <end position="149"/>
    </location>
</feature>
<dbReference type="Proteomes" id="UP000635565">
    <property type="component" value="Unassembled WGS sequence"/>
</dbReference>
<accession>A0ABQ3VE29</accession>
<feature type="transmembrane region" description="Helical" evidence="1">
    <location>
        <begin position="273"/>
        <end position="291"/>
    </location>
</feature>
<sequence>MAIIANDIAYHGKFPLMFYGQDYMGVIEAYLGALFYHLTGGPSITALRLGVILLIGLFFIVMYRLTSLIYSQKMALITLAFLSFSTLSYVGRLVLATGGSAETLLFGSLSFLVAAYLSYTYERQASIRTRLLRLPGYLLFGIIVGLGIWSDMVGLSLYLMSTLLLVIFCWREIFIWGGWLIGLLGGAIGLLPTIIYSLQIGTSPIADLLGKAETPPINATAEQLSLWHKIVETFQVSLPTATSSPFCPVIEYPFMGDNTQRTLSCGIIQSSWSIGYVLLIIASIIITILALKQLRKNQEGLSALEQHKKRVIYVTRLCMLGAAILSLLIYINSAGPVNQPGYHARYIISLVVITPAILAPLYNAARHLRSELKWARFRLYGSRAILVALAVIFIAGTYIAFMEVPRAQAASDRREHLIKQLTALHVTYLYTDYWTCYNLVVATMNTKHPIICAVIDDQLSNKHNRIKSFEIAVDKSKRPPFMCAKDLSLTTKDTYNCLPEAAAQANKTNSKIGHYFVRHDLDGYVLYRAEPKS</sequence>
<evidence type="ECO:0000313" key="3">
    <source>
        <dbReference type="Proteomes" id="UP000635565"/>
    </source>
</evidence>
<gene>
    <name evidence="2" type="ORF">KSZ_20100</name>
</gene>
<feature type="transmembrane region" description="Helical" evidence="1">
    <location>
        <begin position="44"/>
        <end position="63"/>
    </location>
</feature>
<evidence type="ECO:0000256" key="1">
    <source>
        <dbReference type="SAM" id="Phobius"/>
    </source>
</evidence>
<protein>
    <recommendedName>
        <fullName evidence="4">Glycosyltransferase RgtA/B/C/D-like domain-containing protein</fullName>
    </recommendedName>
</protein>
<proteinExistence type="predicted"/>
<keyword evidence="1" id="KW-0812">Transmembrane</keyword>
<evidence type="ECO:0000313" key="2">
    <source>
        <dbReference type="EMBL" id="GHO84004.1"/>
    </source>
</evidence>